<dbReference type="EMBL" id="BARV01000722">
    <property type="protein sequence ID" value="GAI01610.1"/>
    <property type="molecule type" value="Genomic_DNA"/>
</dbReference>
<dbReference type="Gene3D" id="1.10.1060.10">
    <property type="entry name" value="Alpha-helical ferredoxin"/>
    <property type="match status" value="1"/>
</dbReference>
<dbReference type="InterPro" id="IPR051460">
    <property type="entry name" value="HdrC_iron-sulfur_subunit"/>
</dbReference>
<dbReference type="PANTHER" id="PTHR43255:SF1">
    <property type="entry name" value="IRON-SULFUR-BINDING OXIDOREDUCTASE FADF-RELATED"/>
    <property type="match status" value="1"/>
</dbReference>
<evidence type="ECO:0000256" key="4">
    <source>
        <dbReference type="ARBA" id="ARBA00023004"/>
    </source>
</evidence>
<dbReference type="PROSITE" id="PS00198">
    <property type="entry name" value="4FE4S_FER_1"/>
    <property type="match status" value="1"/>
</dbReference>
<dbReference type="GO" id="GO:0005886">
    <property type="term" value="C:plasma membrane"/>
    <property type="evidence" value="ECO:0007669"/>
    <property type="project" value="TreeGrafter"/>
</dbReference>
<comment type="caution">
    <text evidence="7">The sequence shown here is derived from an EMBL/GenBank/DDBJ whole genome shotgun (WGS) entry which is preliminary data.</text>
</comment>
<name>X1LGX2_9ZZZZ</name>
<feature type="domain" description="4Fe-4S ferredoxin-type" evidence="6">
    <location>
        <begin position="3"/>
        <end position="34"/>
    </location>
</feature>
<accession>X1LGX2</accession>
<reference evidence="7" key="1">
    <citation type="journal article" date="2014" name="Front. Microbiol.">
        <title>High frequency of phylogenetically diverse reductive dehalogenase-homologous genes in deep subseafloor sedimentary metagenomes.</title>
        <authorList>
            <person name="Kawai M."/>
            <person name="Futagami T."/>
            <person name="Toyoda A."/>
            <person name="Takaki Y."/>
            <person name="Nishi S."/>
            <person name="Hori S."/>
            <person name="Arai W."/>
            <person name="Tsubouchi T."/>
            <person name="Morono Y."/>
            <person name="Uchiyama I."/>
            <person name="Ito T."/>
            <person name="Fujiyama A."/>
            <person name="Inagaki F."/>
            <person name="Takami H."/>
        </authorList>
    </citation>
    <scope>NUCLEOTIDE SEQUENCE</scope>
    <source>
        <strain evidence="7">Expedition CK06-06</strain>
    </source>
</reference>
<evidence type="ECO:0000256" key="1">
    <source>
        <dbReference type="ARBA" id="ARBA00022485"/>
    </source>
</evidence>
<dbReference type="Pfam" id="PF02754">
    <property type="entry name" value="CCG"/>
    <property type="match status" value="2"/>
</dbReference>
<dbReference type="PANTHER" id="PTHR43255">
    <property type="entry name" value="IRON-SULFUR-BINDING OXIDOREDUCTASE FADF-RELATED-RELATED"/>
    <property type="match status" value="1"/>
</dbReference>
<dbReference type="GO" id="GO:0016491">
    <property type="term" value="F:oxidoreductase activity"/>
    <property type="evidence" value="ECO:0007669"/>
    <property type="project" value="UniProtKB-KW"/>
</dbReference>
<dbReference type="GO" id="GO:0051539">
    <property type="term" value="F:4 iron, 4 sulfur cluster binding"/>
    <property type="evidence" value="ECO:0007669"/>
    <property type="project" value="UniProtKB-KW"/>
</dbReference>
<evidence type="ECO:0000256" key="3">
    <source>
        <dbReference type="ARBA" id="ARBA00023002"/>
    </source>
</evidence>
<gene>
    <name evidence="7" type="ORF">S06H3_02461</name>
</gene>
<evidence type="ECO:0000259" key="6">
    <source>
        <dbReference type="PROSITE" id="PS51379"/>
    </source>
</evidence>
<dbReference type="AlphaFoldDB" id="X1LGX2"/>
<dbReference type="PROSITE" id="PS51379">
    <property type="entry name" value="4FE4S_FER_2"/>
    <property type="match status" value="1"/>
</dbReference>
<evidence type="ECO:0000256" key="5">
    <source>
        <dbReference type="ARBA" id="ARBA00023014"/>
    </source>
</evidence>
<keyword evidence="1" id="KW-0004">4Fe-4S</keyword>
<protein>
    <recommendedName>
        <fullName evidence="6">4Fe-4S ferredoxin-type domain-containing protein</fullName>
    </recommendedName>
</protein>
<keyword evidence="2" id="KW-0479">Metal-binding</keyword>
<keyword evidence="5" id="KW-0411">Iron-sulfur</keyword>
<feature type="non-terminal residue" evidence="7">
    <location>
        <position position="1"/>
    </location>
</feature>
<dbReference type="SUPFAM" id="SSF46548">
    <property type="entry name" value="alpha-helical ferredoxin"/>
    <property type="match status" value="1"/>
</dbReference>
<proteinExistence type="predicted"/>
<keyword evidence="4" id="KW-0408">Iron</keyword>
<dbReference type="InterPro" id="IPR009051">
    <property type="entry name" value="Helical_ferredxn"/>
</dbReference>
<dbReference type="InterPro" id="IPR004017">
    <property type="entry name" value="Cys_rich_dom"/>
</dbReference>
<organism evidence="7">
    <name type="scientific">marine sediment metagenome</name>
    <dbReference type="NCBI Taxonomy" id="412755"/>
    <lineage>
        <taxon>unclassified sequences</taxon>
        <taxon>metagenomes</taxon>
        <taxon>ecological metagenomes</taxon>
    </lineage>
</organism>
<dbReference type="GO" id="GO:0046872">
    <property type="term" value="F:metal ion binding"/>
    <property type="evidence" value="ECO:0007669"/>
    <property type="project" value="UniProtKB-KW"/>
</dbReference>
<evidence type="ECO:0000256" key="2">
    <source>
        <dbReference type="ARBA" id="ARBA00022723"/>
    </source>
</evidence>
<sequence>LIGEVVTEDEIWACTTCYACQQVCPVANEHIDKVIDLRRNLVMEQASIPETAEGALRSIEDRGHPWRGTTLTRTDWAEGLGIKTLAEDSPPRRIDILFWVGCTGALEDRSTKVSQAVAKLLKLAGIRFGILGAEESCCGEPARRLGNEYLFQIQAEKNIELLKSYNVKRIVTACPHCYNTINNEYPQFGGEFEVVHHTDFIAQLLKQGKLRIIKGIGGVVTYHDPCYLGRYNGIYQLPRQIIRSIPEMRMVEMERNRKDSFCCGGGGGHMWLEERIGSRINELRTEQAMETEAQIVVTACPFCLQMFDDGIKAKAAEEQLRVMDIAELVAESELYHPYSI</sequence>
<dbReference type="InterPro" id="IPR017900">
    <property type="entry name" value="4Fe4S_Fe_S_CS"/>
</dbReference>
<keyword evidence="3" id="KW-0560">Oxidoreductase</keyword>
<evidence type="ECO:0000313" key="7">
    <source>
        <dbReference type="EMBL" id="GAI01610.1"/>
    </source>
</evidence>
<dbReference type="InterPro" id="IPR017896">
    <property type="entry name" value="4Fe4S_Fe-S-bd"/>
</dbReference>